<accession>A0A9D1I727</accession>
<keyword evidence="1" id="KW-0472">Membrane</keyword>
<name>A0A9D1I727_9FIRM</name>
<feature type="transmembrane region" description="Helical" evidence="1">
    <location>
        <begin position="18"/>
        <end position="34"/>
    </location>
</feature>
<evidence type="ECO:0000313" key="2">
    <source>
        <dbReference type="EMBL" id="HIU28125.1"/>
    </source>
</evidence>
<evidence type="ECO:0000313" key="3">
    <source>
        <dbReference type="Proteomes" id="UP000824091"/>
    </source>
</evidence>
<reference evidence="2" key="2">
    <citation type="journal article" date="2021" name="PeerJ">
        <title>Extensive microbial diversity within the chicken gut microbiome revealed by metagenomics and culture.</title>
        <authorList>
            <person name="Gilroy R."/>
            <person name="Ravi A."/>
            <person name="Getino M."/>
            <person name="Pursley I."/>
            <person name="Horton D.L."/>
            <person name="Alikhan N.F."/>
            <person name="Baker D."/>
            <person name="Gharbi K."/>
            <person name="Hall N."/>
            <person name="Watson M."/>
            <person name="Adriaenssens E.M."/>
            <person name="Foster-Nyarko E."/>
            <person name="Jarju S."/>
            <person name="Secka A."/>
            <person name="Antonio M."/>
            <person name="Oren A."/>
            <person name="Chaudhuri R.R."/>
            <person name="La Ragione R."/>
            <person name="Hildebrand F."/>
            <person name="Pallen M.J."/>
        </authorList>
    </citation>
    <scope>NUCLEOTIDE SEQUENCE</scope>
    <source>
        <strain evidence="2">11300</strain>
    </source>
</reference>
<keyword evidence="1" id="KW-0812">Transmembrane</keyword>
<dbReference type="EMBL" id="DVMO01000104">
    <property type="protein sequence ID" value="HIU28125.1"/>
    <property type="molecule type" value="Genomic_DNA"/>
</dbReference>
<feature type="transmembrane region" description="Helical" evidence="1">
    <location>
        <begin position="40"/>
        <end position="58"/>
    </location>
</feature>
<dbReference type="Proteomes" id="UP000824091">
    <property type="component" value="Unassembled WGS sequence"/>
</dbReference>
<sequence length="177" mass="20126">MSKTEKNKAEKNSSKLETIRWLCFVPALIMYFAVREAFGTAAAIIAAAVFGMGFFAICSRGRMRVICEEIVSDISETLEKMGHDEIFFEVKKFSPGFVIRVYLIRARNSAPMYKKAILDRLNRGWYKRHVLAAQVVDIEGVEDVKEAQRMLNSALLEDLKRKLKDGSGDKDKPDGRR</sequence>
<evidence type="ECO:0000256" key="1">
    <source>
        <dbReference type="SAM" id="Phobius"/>
    </source>
</evidence>
<gene>
    <name evidence="2" type="ORF">IAD16_07095</name>
</gene>
<protein>
    <submittedName>
        <fullName evidence="2">Uncharacterized protein</fullName>
    </submittedName>
</protein>
<dbReference type="AlphaFoldDB" id="A0A9D1I727"/>
<organism evidence="2 3">
    <name type="scientific">Candidatus Fimisoma avicola</name>
    <dbReference type="NCBI Taxonomy" id="2840826"/>
    <lineage>
        <taxon>Bacteria</taxon>
        <taxon>Bacillati</taxon>
        <taxon>Bacillota</taxon>
        <taxon>Clostridia</taxon>
        <taxon>Eubacteriales</taxon>
        <taxon>Candidatus Fimisoma</taxon>
    </lineage>
</organism>
<reference evidence="2" key="1">
    <citation type="submission" date="2020-10" db="EMBL/GenBank/DDBJ databases">
        <authorList>
            <person name="Gilroy R."/>
        </authorList>
    </citation>
    <scope>NUCLEOTIDE SEQUENCE</scope>
    <source>
        <strain evidence="2">11300</strain>
    </source>
</reference>
<proteinExistence type="predicted"/>
<keyword evidence="1" id="KW-1133">Transmembrane helix</keyword>
<comment type="caution">
    <text evidence="2">The sequence shown here is derived from an EMBL/GenBank/DDBJ whole genome shotgun (WGS) entry which is preliminary data.</text>
</comment>